<comment type="similarity">
    <text evidence="2">Belongs to the bacterial solute-binding protein 8 family.</text>
</comment>
<dbReference type="InterPro" id="IPR051313">
    <property type="entry name" value="Bact_iron-sidero_bind"/>
</dbReference>
<evidence type="ECO:0000259" key="6">
    <source>
        <dbReference type="PROSITE" id="PS50983"/>
    </source>
</evidence>
<name>A0A9D2CA65_9MICO</name>
<proteinExistence type="inferred from homology"/>
<comment type="subcellular location">
    <subcellularLocation>
        <location evidence="1">Cell envelope</location>
    </subcellularLocation>
</comment>
<dbReference type="EMBL" id="DXDC01000363">
    <property type="protein sequence ID" value="HIY66992.1"/>
    <property type="molecule type" value="Genomic_DNA"/>
</dbReference>
<dbReference type="CDD" id="cd01146">
    <property type="entry name" value="FhuD"/>
    <property type="match status" value="1"/>
</dbReference>
<evidence type="ECO:0000313" key="7">
    <source>
        <dbReference type="EMBL" id="HIY66992.1"/>
    </source>
</evidence>
<dbReference type="PROSITE" id="PS50983">
    <property type="entry name" value="FE_B12_PBP"/>
    <property type="match status" value="1"/>
</dbReference>
<dbReference type="SUPFAM" id="SSF53807">
    <property type="entry name" value="Helical backbone' metal receptor"/>
    <property type="match status" value="1"/>
</dbReference>
<evidence type="ECO:0000256" key="4">
    <source>
        <dbReference type="ARBA" id="ARBA00022729"/>
    </source>
</evidence>
<dbReference type="GO" id="GO:0030288">
    <property type="term" value="C:outer membrane-bounded periplasmic space"/>
    <property type="evidence" value="ECO:0007669"/>
    <property type="project" value="TreeGrafter"/>
</dbReference>
<dbReference type="InterPro" id="IPR002491">
    <property type="entry name" value="ABC_transptr_periplasmic_BD"/>
</dbReference>
<feature type="domain" description="Fe/B12 periplasmic-binding" evidence="6">
    <location>
        <begin position="54"/>
        <end position="316"/>
    </location>
</feature>
<evidence type="ECO:0000256" key="5">
    <source>
        <dbReference type="SAM" id="SignalP"/>
    </source>
</evidence>
<dbReference type="Proteomes" id="UP000824005">
    <property type="component" value="Unassembled WGS sequence"/>
</dbReference>
<sequence length="316" mass="34276">MLRRLAAGSAALLLLALTACGSGGDTPDDGENAGETRVVEHLGGETEVPVDPERVTTLWAPSLSAMLSMGEAPYAYAFNAEPIEGLDYPEGFDIDSLEHVGHSVELEFESIAAVAPDLIIGTSVHEEHYETLSRIAPTVILEWDGTGSWKDHLHDLAEVLGAEESAEQVESDYQNRVDEVIEAIGNPGDIQVSVIRFHAEELRLEVLNSYPGMILSDIGLARPDIQNVEEPGSGFLPVSMENLPDADGDVIFAYTIADADPDNDNLLDEAQSNPLWNNLDAVQNDAVFSVDYNTWLSANYIGAHRILDDLEEHLGQ</sequence>
<dbReference type="PANTHER" id="PTHR30532">
    <property type="entry name" value="IRON III DICITRATE-BINDING PERIPLASMIC PROTEIN"/>
    <property type="match status" value="1"/>
</dbReference>
<dbReference type="Gene3D" id="3.40.50.1980">
    <property type="entry name" value="Nitrogenase molybdenum iron protein domain"/>
    <property type="match status" value="2"/>
</dbReference>
<evidence type="ECO:0000256" key="3">
    <source>
        <dbReference type="ARBA" id="ARBA00022448"/>
    </source>
</evidence>
<feature type="signal peptide" evidence="5">
    <location>
        <begin position="1"/>
        <end position="21"/>
    </location>
</feature>
<protein>
    <submittedName>
        <fullName evidence="7">Iron-siderophore ABC transporter substrate-binding protein</fullName>
    </submittedName>
</protein>
<keyword evidence="4 5" id="KW-0732">Signal</keyword>
<dbReference type="Pfam" id="PF01497">
    <property type="entry name" value="Peripla_BP_2"/>
    <property type="match status" value="1"/>
</dbReference>
<dbReference type="AlphaFoldDB" id="A0A9D2CA65"/>
<comment type="caution">
    <text evidence="7">The sequence shown here is derived from an EMBL/GenBank/DDBJ whole genome shotgun (WGS) entry which is preliminary data.</text>
</comment>
<evidence type="ECO:0000256" key="2">
    <source>
        <dbReference type="ARBA" id="ARBA00008814"/>
    </source>
</evidence>
<evidence type="ECO:0000313" key="8">
    <source>
        <dbReference type="Proteomes" id="UP000824005"/>
    </source>
</evidence>
<keyword evidence="3" id="KW-0813">Transport</keyword>
<evidence type="ECO:0000256" key="1">
    <source>
        <dbReference type="ARBA" id="ARBA00004196"/>
    </source>
</evidence>
<feature type="chain" id="PRO_5039457432" evidence="5">
    <location>
        <begin position="22"/>
        <end position="316"/>
    </location>
</feature>
<reference evidence="7" key="2">
    <citation type="submission" date="2021-04" db="EMBL/GenBank/DDBJ databases">
        <authorList>
            <person name="Gilroy R."/>
        </authorList>
    </citation>
    <scope>NUCLEOTIDE SEQUENCE</scope>
    <source>
        <strain evidence="7">ChiGjej1B1-98</strain>
    </source>
</reference>
<reference evidence="7" key="1">
    <citation type="journal article" date="2021" name="PeerJ">
        <title>Extensive microbial diversity within the chicken gut microbiome revealed by metagenomics and culture.</title>
        <authorList>
            <person name="Gilroy R."/>
            <person name="Ravi A."/>
            <person name="Getino M."/>
            <person name="Pursley I."/>
            <person name="Horton D.L."/>
            <person name="Alikhan N.F."/>
            <person name="Baker D."/>
            <person name="Gharbi K."/>
            <person name="Hall N."/>
            <person name="Watson M."/>
            <person name="Adriaenssens E.M."/>
            <person name="Foster-Nyarko E."/>
            <person name="Jarju S."/>
            <person name="Secka A."/>
            <person name="Antonio M."/>
            <person name="Oren A."/>
            <person name="Chaudhuri R.R."/>
            <person name="La Ragione R."/>
            <person name="Hildebrand F."/>
            <person name="Pallen M.J."/>
        </authorList>
    </citation>
    <scope>NUCLEOTIDE SEQUENCE</scope>
    <source>
        <strain evidence="7">ChiGjej1B1-98</strain>
    </source>
</reference>
<dbReference type="GO" id="GO:1901678">
    <property type="term" value="P:iron coordination entity transport"/>
    <property type="evidence" value="ECO:0007669"/>
    <property type="project" value="UniProtKB-ARBA"/>
</dbReference>
<dbReference type="PROSITE" id="PS51257">
    <property type="entry name" value="PROKAR_LIPOPROTEIN"/>
    <property type="match status" value="1"/>
</dbReference>
<accession>A0A9D2CA65</accession>
<dbReference type="PANTHER" id="PTHR30532:SF25">
    <property type="entry name" value="IRON(III) DICITRATE-BINDING PERIPLASMIC PROTEIN"/>
    <property type="match status" value="1"/>
</dbReference>
<gene>
    <name evidence="7" type="ORF">H9830_12030</name>
</gene>
<organism evidence="7 8">
    <name type="scientific">Candidatus Agrococcus pullicola</name>
    <dbReference type="NCBI Taxonomy" id="2838429"/>
    <lineage>
        <taxon>Bacteria</taxon>
        <taxon>Bacillati</taxon>
        <taxon>Actinomycetota</taxon>
        <taxon>Actinomycetes</taxon>
        <taxon>Micrococcales</taxon>
        <taxon>Microbacteriaceae</taxon>
        <taxon>Agrococcus</taxon>
    </lineage>
</organism>